<sequence length="416" mass="46341">MAKAFPYRNEPVRTIYTLLSIFWILFRLPFWMLRNALASWRPRRNWTFLRSIIVEVANPVVLIMAEAFPPSHQSYEELATKPGFVWVEPLSEDIVVGDVKRYAEVNGVSNERTGGFWYGLEGVKTTPPTEAGPGDRVIYYLHGGGFVMGSASPSFPPTLTTTQGLLQHTSFTHIFASEYRLSSGPPLPPKNPFPACLLDVLAGYFYLVNTLKYLPENVIVAGDSAGGVLAYQLVRYCVTYRGRGGEGKAKAKAKGTTPFPLPHGLLLLSPSVDCLLRPLPGTSMITNRRSDYIAPWFDKRYAVSALMGKGLVEADLDHSWFSPGSMSDRDQEEKEMTGVIFRQFPKTMIVTGEAEMSRDCNRVLKERMEMGGQAQGGGKVVYVEVEDAPHDILTSTLWEPERTIALQRIGSWVGEF</sequence>
<dbReference type="GeneID" id="66075887"/>
<evidence type="ECO:0000259" key="5">
    <source>
        <dbReference type="Pfam" id="PF07859"/>
    </source>
</evidence>
<keyword evidence="7" id="KW-1185">Reference proteome</keyword>
<keyword evidence="4" id="KW-0472">Membrane</keyword>
<keyword evidence="4" id="KW-1133">Transmembrane helix</keyword>
<dbReference type="InterPro" id="IPR029058">
    <property type="entry name" value="AB_hydrolase_fold"/>
</dbReference>
<dbReference type="InterPro" id="IPR050300">
    <property type="entry name" value="GDXG_lipolytic_enzyme"/>
</dbReference>
<protein>
    <recommendedName>
        <fullName evidence="5">Alpha/beta hydrolase fold-3 domain-containing protein</fullName>
    </recommendedName>
</protein>
<reference evidence="6" key="1">
    <citation type="journal article" date="2021" name="Genome Biol. Evol.">
        <title>The assembled and annotated genome of the fairy-ring fungus Marasmius oreades.</title>
        <authorList>
            <person name="Hiltunen M."/>
            <person name="Ament-Velasquez S.L."/>
            <person name="Johannesson H."/>
        </authorList>
    </citation>
    <scope>NUCLEOTIDE SEQUENCE</scope>
    <source>
        <strain evidence="6">03SP1</strain>
    </source>
</reference>
<evidence type="ECO:0000313" key="6">
    <source>
        <dbReference type="EMBL" id="KAG7096137.1"/>
    </source>
</evidence>
<comment type="similarity">
    <text evidence="1">Belongs to the 'GDXG' lipolytic enzyme family.</text>
</comment>
<dbReference type="OrthoDB" id="2152029at2759"/>
<keyword evidence="2" id="KW-0378">Hydrolase</keyword>
<dbReference type="GO" id="GO:0016787">
    <property type="term" value="F:hydrolase activity"/>
    <property type="evidence" value="ECO:0007669"/>
    <property type="project" value="UniProtKB-KW"/>
</dbReference>
<evidence type="ECO:0000256" key="1">
    <source>
        <dbReference type="ARBA" id="ARBA00010515"/>
    </source>
</evidence>
<dbReference type="RefSeq" id="XP_043012607.1">
    <property type="nucleotide sequence ID" value="XM_043151511.1"/>
</dbReference>
<gene>
    <name evidence="6" type="ORF">E1B28_006811</name>
</gene>
<dbReference type="InterPro" id="IPR013094">
    <property type="entry name" value="AB_hydrolase_3"/>
</dbReference>
<dbReference type="Pfam" id="PF07859">
    <property type="entry name" value="Abhydrolase_3"/>
    <property type="match status" value="1"/>
</dbReference>
<dbReference type="PANTHER" id="PTHR48081">
    <property type="entry name" value="AB HYDROLASE SUPERFAMILY PROTEIN C4A8.06C"/>
    <property type="match status" value="1"/>
</dbReference>
<evidence type="ECO:0000256" key="4">
    <source>
        <dbReference type="SAM" id="Phobius"/>
    </source>
</evidence>
<dbReference type="SUPFAM" id="SSF53474">
    <property type="entry name" value="alpha/beta-Hydrolases"/>
    <property type="match status" value="1"/>
</dbReference>
<feature type="transmembrane region" description="Helical" evidence="4">
    <location>
        <begin position="15"/>
        <end position="33"/>
    </location>
</feature>
<dbReference type="AlphaFoldDB" id="A0A9P7UWV7"/>
<organism evidence="6 7">
    <name type="scientific">Marasmius oreades</name>
    <name type="common">fairy-ring Marasmius</name>
    <dbReference type="NCBI Taxonomy" id="181124"/>
    <lineage>
        <taxon>Eukaryota</taxon>
        <taxon>Fungi</taxon>
        <taxon>Dikarya</taxon>
        <taxon>Basidiomycota</taxon>
        <taxon>Agaricomycotina</taxon>
        <taxon>Agaricomycetes</taxon>
        <taxon>Agaricomycetidae</taxon>
        <taxon>Agaricales</taxon>
        <taxon>Marasmiineae</taxon>
        <taxon>Marasmiaceae</taxon>
        <taxon>Marasmius</taxon>
    </lineage>
</organism>
<comment type="caution">
    <text evidence="6">The sequence shown here is derived from an EMBL/GenBank/DDBJ whole genome shotgun (WGS) entry which is preliminary data.</text>
</comment>
<dbReference type="PROSITE" id="PS01174">
    <property type="entry name" value="LIPASE_GDXG_SER"/>
    <property type="match status" value="1"/>
</dbReference>
<feature type="domain" description="Alpha/beta hydrolase fold-3" evidence="5">
    <location>
        <begin position="139"/>
        <end position="392"/>
    </location>
</feature>
<proteinExistence type="inferred from homology"/>
<accession>A0A9P7UWV7</accession>
<dbReference type="Proteomes" id="UP001049176">
    <property type="component" value="Chromosome 3"/>
</dbReference>
<dbReference type="InterPro" id="IPR033140">
    <property type="entry name" value="Lipase_GDXG_put_SER_AS"/>
</dbReference>
<dbReference type="PANTHER" id="PTHR48081:SF8">
    <property type="entry name" value="ALPHA_BETA HYDROLASE FOLD-3 DOMAIN-CONTAINING PROTEIN-RELATED"/>
    <property type="match status" value="1"/>
</dbReference>
<dbReference type="EMBL" id="CM032183">
    <property type="protein sequence ID" value="KAG7096137.1"/>
    <property type="molecule type" value="Genomic_DNA"/>
</dbReference>
<evidence type="ECO:0000256" key="2">
    <source>
        <dbReference type="ARBA" id="ARBA00022801"/>
    </source>
</evidence>
<dbReference type="Gene3D" id="3.40.50.1820">
    <property type="entry name" value="alpha/beta hydrolase"/>
    <property type="match status" value="1"/>
</dbReference>
<keyword evidence="4" id="KW-0812">Transmembrane</keyword>
<dbReference type="KEGG" id="more:E1B28_006811"/>
<feature type="active site" evidence="3">
    <location>
        <position position="224"/>
    </location>
</feature>
<evidence type="ECO:0000256" key="3">
    <source>
        <dbReference type="PROSITE-ProRule" id="PRU10038"/>
    </source>
</evidence>
<name>A0A9P7UWV7_9AGAR</name>
<evidence type="ECO:0000313" key="7">
    <source>
        <dbReference type="Proteomes" id="UP001049176"/>
    </source>
</evidence>